<dbReference type="AlphaFoldDB" id="A0A024WF62"/>
<reference evidence="1 2" key="1">
    <citation type="submission" date="2013-02" db="EMBL/GenBank/DDBJ databases">
        <title>The Genome Annotation of Plasmodium falciparum Tanzania (2000708).</title>
        <authorList>
            <consortium name="The Broad Institute Genome Sequencing Platform"/>
            <consortium name="The Broad Institute Genome Sequencing Center for Infectious Disease"/>
            <person name="Neafsey D."/>
            <person name="Hoffman S."/>
            <person name="Volkman S."/>
            <person name="Rosenthal P."/>
            <person name="Walker B."/>
            <person name="Young S.K."/>
            <person name="Zeng Q."/>
            <person name="Gargeya S."/>
            <person name="Fitzgerald M."/>
            <person name="Haas B."/>
            <person name="Abouelleil A."/>
            <person name="Allen A.W."/>
            <person name="Alvarado L."/>
            <person name="Arachchi H.M."/>
            <person name="Berlin A.M."/>
            <person name="Chapman S.B."/>
            <person name="Gainer-Dewar J."/>
            <person name="Goldberg J."/>
            <person name="Griggs A."/>
            <person name="Gujja S."/>
            <person name="Hansen M."/>
            <person name="Howarth C."/>
            <person name="Imamovic A."/>
            <person name="Ireland A."/>
            <person name="Larimer J."/>
            <person name="McCowan C."/>
            <person name="Murphy C."/>
            <person name="Pearson M."/>
            <person name="Poon T.W."/>
            <person name="Priest M."/>
            <person name="Roberts A."/>
            <person name="Saif S."/>
            <person name="Shea T."/>
            <person name="Sisk P."/>
            <person name="Sykes S."/>
            <person name="Wortman J."/>
            <person name="Nusbaum C."/>
            <person name="Birren B."/>
        </authorList>
    </citation>
    <scope>NUCLEOTIDE SEQUENCE [LARGE SCALE GENOMIC DNA]</scope>
    <source>
        <strain evidence="2">Tanzania (2000708)</strain>
    </source>
</reference>
<dbReference type="EMBL" id="KI926278">
    <property type="protein sequence ID" value="ETW39001.1"/>
    <property type="molecule type" value="Genomic_DNA"/>
</dbReference>
<proteinExistence type="predicted"/>
<name>A0A024WF62_PLAFA</name>
<dbReference type="Proteomes" id="UP000030708">
    <property type="component" value="Unassembled WGS sequence"/>
</dbReference>
<accession>A0A024WF62</accession>
<reference evidence="1 2" key="2">
    <citation type="submission" date="2013-02" db="EMBL/GenBank/DDBJ databases">
        <title>The Genome Sequence of Plasmodium falciparum Tanzania (2000708).</title>
        <authorList>
            <consortium name="The Broad Institute Genome Sequencing Platform"/>
            <consortium name="The Broad Institute Genome Sequencing Center for Infectious Disease"/>
            <person name="Neafsey D."/>
            <person name="Cheeseman I."/>
            <person name="Volkman S."/>
            <person name="Adams J."/>
            <person name="Walker B."/>
            <person name="Young S.K."/>
            <person name="Zeng Q."/>
            <person name="Gargeya S."/>
            <person name="Fitzgerald M."/>
            <person name="Haas B."/>
            <person name="Abouelleil A."/>
            <person name="Alvarado L."/>
            <person name="Arachchi H.M."/>
            <person name="Berlin A.M."/>
            <person name="Chapman S.B."/>
            <person name="Dewar J."/>
            <person name="Goldberg J."/>
            <person name="Griggs A."/>
            <person name="Gujja S."/>
            <person name="Hansen M."/>
            <person name="Howarth C."/>
            <person name="Imamovic A."/>
            <person name="Larimer J."/>
            <person name="McCowan C."/>
            <person name="Murphy C."/>
            <person name="Neiman D."/>
            <person name="Pearson M."/>
            <person name="Priest M."/>
            <person name="Roberts A."/>
            <person name="Saif S."/>
            <person name="Shea T."/>
            <person name="Sisk P."/>
            <person name="Sykes S."/>
            <person name="Wortman J."/>
            <person name="Nusbaum C."/>
            <person name="Birren B."/>
        </authorList>
    </citation>
    <scope>NUCLEOTIDE SEQUENCE [LARGE SCALE GENOMIC DNA]</scope>
    <source>
        <strain evidence="2">Tanzania (2000708)</strain>
    </source>
</reference>
<protein>
    <submittedName>
        <fullName evidence="1">Uncharacterized protein</fullName>
    </submittedName>
</protein>
<organism evidence="1 2">
    <name type="scientific">Plasmodium falciparum Tanzania</name>
    <name type="common">2000708</name>
    <dbReference type="NCBI Taxonomy" id="1036725"/>
    <lineage>
        <taxon>Eukaryota</taxon>
        <taxon>Sar</taxon>
        <taxon>Alveolata</taxon>
        <taxon>Apicomplexa</taxon>
        <taxon>Aconoidasida</taxon>
        <taxon>Haemosporida</taxon>
        <taxon>Plasmodiidae</taxon>
        <taxon>Plasmodium</taxon>
        <taxon>Plasmodium (Laverania)</taxon>
    </lineage>
</organism>
<gene>
    <name evidence="1" type="ORF">PFTANZ_00345</name>
</gene>
<evidence type="ECO:0000313" key="2">
    <source>
        <dbReference type="Proteomes" id="UP000030708"/>
    </source>
</evidence>
<sequence length="322" mass="38718">MDFIYKLQFTKIFNIWDIIDVEILGTPQNDYKSNYILTIPRGSKTFKKILNYLNVLKENEDINNIQYKGDYIYSIDNNKNDNIIDSDINNHHINNKKKKKNLYDIQNNMNHSPFNKFHTEDEYLFNDHVQENVHTFYEKNKKYKITYDKENNHKMNKSYYLKKNKELPFNNKFKKIIKNIYDLPNTISLSMLSKTIKIPLASIKKYFIIHENKEYNSSYKINSEQIKRICQHFKIDCNVEQRDDNVVTKVNGTTKDCQEKVFKNVTQDRLKEGEQERVIKVEAKIKNDEMVMQEQKDTKEEKHMDVQFIEEKDINVQDINVH</sequence>
<evidence type="ECO:0000313" key="1">
    <source>
        <dbReference type="EMBL" id="ETW39001.1"/>
    </source>
</evidence>